<name>A0AAW1W234_RUBAR</name>
<sequence>MALDSIALFMLIFSDWTVAAAQELLSKDSWQSSCVASILLKYIALKSPKWYSSSTTSSFLGWSRQILFGRCSECIHTFNLIDYVLKEISPPTSIIGHSCRIFYLKTIGLFRGCLQYFRQPSSGDGGGVLPLGVKPDLTQILAPKWGSFFGLKDLLNKIKYRSSTPLSKDLWEFIFNDILEKKKNEEGSFGLWDARGDWILRYDRNYGDCTGLLRYVTHLDYEESLIVWHIATELCYNKSKSNAGVDNRRREYI</sequence>
<keyword evidence="1" id="KW-0732">Signal</keyword>
<reference evidence="2 3" key="1">
    <citation type="journal article" date="2023" name="G3 (Bethesda)">
        <title>A chromosome-length genome assembly and annotation of blackberry (Rubus argutus, cv. 'Hillquist').</title>
        <authorList>
            <person name="Bruna T."/>
            <person name="Aryal R."/>
            <person name="Dudchenko O."/>
            <person name="Sargent D.J."/>
            <person name="Mead D."/>
            <person name="Buti M."/>
            <person name="Cavallini A."/>
            <person name="Hytonen T."/>
            <person name="Andres J."/>
            <person name="Pham M."/>
            <person name="Weisz D."/>
            <person name="Mascagni F."/>
            <person name="Usai G."/>
            <person name="Natali L."/>
            <person name="Bassil N."/>
            <person name="Fernandez G.E."/>
            <person name="Lomsadze A."/>
            <person name="Armour M."/>
            <person name="Olukolu B."/>
            <person name="Poorten T."/>
            <person name="Britton C."/>
            <person name="Davik J."/>
            <person name="Ashrafi H."/>
            <person name="Aiden E.L."/>
            <person name="Borodovsky M."/>
            <person name="Worthington M."/>
        </authorList>
    </citation>
    <scope>NUCLEOTIDE SEQUENCE [LARGE SCALE GENOMIC DNA]</scope>
    <source>
        <strain evidence="2">PI 553951</strain>
    </source>
</reference>
<evidence type="ECO:0000313" key="3">
    <source>
        <dbReference type="Proteomes" id="UP001457282"/>
    </source>
</evidence>
<proteinExistence type="predicted"/>
<dbReference type="AlphaFoldDB" id="A0AAW1W234"/>
<evidence type="ECO:0000256" key="1">
    <source>
        <dbReference type="SAM" id="SignalP"/>
    </source>
</evidence>
<accession>A0AAW1W234</accession>
<organism evidence="2 3">
    <name type="scientific">Rubus argutus</name>
    <name type="common">Southern blackberry</name>
    <dbReference type="NCBI Taxonomy" id="59490"/>
    <lineage>
        <taxon>Eukaryota</taxon>
        <taxon>Viridiplantae</taxon>
        <taxon>Streptophyta</taxon>
        <taxon>Embryophyta</taxon>
        <taxon>Tracheophyta</taxon>
        <taxon>Spermatophyta</taxon>
        <taxon>Magnoliopsida</taxon>
        <taxon>eudicotyledons</taxon>
        <taxon>Gunneridae</taxon>
        <taxon>Pentapetalae</taxon>
        <taxon>rosids</taxon>
        <taxon>fabids</taxon>
        <taxon>Rosales</taxon>
        <taxon>Rosaceae</taxon>
        <taxon>Rosoideae</taxon>
        <taxon>Rosoideae incertae sedis</taxon>
        <taxon>Rubus</taxon>
    </lineage>
</organism>
<keyword evidence="3" id="KW-1185">Reference proteome</keyword>
<dbReference type="EMBL" id="JBEDUW010000007">
    <property type="protein sequence ID" value="KAK9912775.1"/>
    <property type="molecule type" value="Genomic_DNA"/>
</dbReference>
<feature type="chain" id="PRO_5043721691" evidence="1">
    <location>
        <begin position="22"/>
        <end position="253"/>
    </location>
</feature>
<dbReference type="PANTHER" id="PTHR31325">
    <property type="entry name" value="OS01G0798800 PROTEIN-RELATED"/>
    <property type="match status" value="1"/>
</dbReference>
<evidence type="ECO:0000313" key="2">
    <source>
        <dbReference type="EMBL" id="KAK9912775.1"/>
    </source>
</evidence>
<feature type="signal peptide" evidence="1">
    <location>
        <begin position="1"/>
        <end position="21"/>
    </location>
</feature>
<protein>
    <submittedName>
        <fullName evidence="2">Uncharacterized protein</fullName>
    </submittedName>
</protein>
<gene>
    <name evidence="2" type="ORF">M0R45_036618</name>
</gene>
<dbReference type="Proteomes" id="UP001457282">
    <property type="component" value="Unassembled WGS sequence"/>
</dbReference>
<comment type="caution">
    <text evidence="2">The sequence shown here is derived from an EMBL/GenBank/DDBJ whole genome shotgun (WGS) entry which is preliminary data.</text>
</comment>